<comment type="similarity">
    <text evidence="1">Belongs to the thioesterase family.</text>
</comment>
<dbReference type="EMBL" id="BMRP01000053">
    <property type="protein sequence ID" value="GGU96708.1"/>
    <property type="molecule type" value="Genomic_DNA"/>
</dbReference>
<name>A0ABQ2VLH2_9ACTN</name>
<dbReference type="PANTHER" id="PTHR11487:SF0">
    <property type="entry name" value="S-ACYL FATTY ACID SYNTHASE THIOESTERASE, MEDIUM CHAIN"/>
    <property type="match status" value="1"/>
</dbReference>
<dbReference type="Gene3D" id="3.40.50.1820">
    <property type="entry name" value="alpha/beta hydrolase"/>
    <property type="match status" value="1"/>
</dbReference>
<comment type="caution">
    <text evidence="3">The sequence shown here is derived from an EMBL/GenBank/DDBJ whole genome shotgun (WGS) entry which is preliminary data.</text>
</comment>
<dbReference type="Proteomes" id="UP000654471">
    <property type="component" value="Unassembled WGS sequence"/>
</dbReference>
<evidence type="ECO:0000256" key="1">
    <source>
        <dbReference type="ARBA" id="ARBA00007169"/>
    </source>
</evidence>
<dbReference type="Pfam" id="PF00975">
    <property type="entry name" value="Thioesterase"/>
    <property type="match status" value="1"/>
</dbReference>
<keyword evidence="4" id="KW-1185">Reference proteome</keyword>
<organism evidence="3 4">
    <name type="scientific">Streptomyces albospinus</name>
    <dbReference type="NCBI Taxonomy" id="285515"/>
    <lineage>
        <taxon>Bacteria</taxon>
        <taxon>Bacillati</taxon>
        <taxon>Actinomycetota</taxon>
        <taxon>Actinomycetes</taxon>
        <taxon>Kitasatosporales</taxon>
        <taxon>Streptomycetaceae</taxon>
        <taxon>Streptomyces</taxon>
    </lineage>
</organism>
<dbReference type="SUPFAM" id="SSF53474">
    <property type="entry name" value="alpha/beta-Hydrolases"/>
    <property type="match status" value="1"/>
</dbReference>
<dbReference type="RefSeq" id="WP_189307810.1">
    <property type="nucleotide sequence ID" value="NZ_BMRP01000053.1"/>
</dbReference>
<evidence type="ECO:0000259" key="2">
    <source>
        <dbReference type="Pfam" id="PF00975"/>
    </source>
</evidence>
<dbReference type="InterPro" id="IPR029058">
    <property type="entry name" value="AB_hydrolase_fold"/>
</dbReference>
<dbReference type="InterPro" id="IPR001031">
    <property type="entry name" value="Thioesterase"/>
</dbReference>
<dbReference type="PANTHER" id="PTHR11487">
    <property type="entry name" value="THIOESTERASE"/>
    <property type="match status" value="1"/>
</dbReference>
<evidence type="ECO:0000313" key="3">
    <source>
        <dbReference type="EMBL" id="GGU96708.1"/>
    </source>
</evidence>
<feature type="domain" description="Thioesterase" evidence="2">
    <location>
        <begin position="25"/>
        <end position="245"/>
    </location>
</feature>
<proteinExistence type="inferred from homology"/>
<gene>
    <name evidence="3" type="ORF">GCM10010211_75050</name>
</gene>
<accession>A0ABQ2VLH2</accession>
<sequence>MPDIVEHSAPRWLVNRRKCPAAPMRLYCFAHSGGSASEFVRWGDDLSDIEVWGVQLPGRGSRLDDPQYTRVGPLIQDLVEQAEFQGPFAFFGHSLGALLAYETARALRERGLPGPEHLLLSACPAPHLPRGLPPIHQLGDRALFAAIQGQYGSLPDEVAEDPELLAIVMASHRSDFELVDSYRHASDTPLEVPLRVFGGTEDRLTAEDLTAWRGHCRGPFALNLLPGGHFYLREQRAALLALIQTALADRHRAASPADAFPHDL</sequence>
<dbReference type="InterPro" id="IPR012223">
    <property type="entry name" value="TEII"/>
</dbReference>
<reference evidence="4" key="1">
    <citation type="journal article" date="2019" name="Int. J. Syst. Evol. Microbiol.">
        <title>The Global Catalogue of Microorganisms (GCM) 10K type strain sequencing project: providing services to taxonomists for standard genome sequencing and annotation.</title>
        <authorList>
            <consortium name="The Broad Institute Genomics Platform"/>
            <consortium name="The Broad Institute Genome Sequencing Center for Infectious Disease"/>
            <person name="Wu L."/>
            <person name="Ma J."/>
        </authorList>
    </citation>
    <scope>NUCLEOTIDE SEQUENCE [LARGE SCALE GENOMIC DNA]</scope>
    <source>
        <strain evidence="4">JCM 3399</strain>
    </source>
</reference>
<evidence type="ECO:0000313" key="4">
    <source>
        <dbReference type="Proteomes" id="UP000654471"/>
    </source>
</evidence>
<protein>
    <submittedName>
        <fullName evidence="3">Thioesterase</fullName>
    </submittedName>
</protein>